<feature type="domain" description="M23ase beta-sheet core" evidence="1">
    <location>
        <begin position="181"/>
        <end position="287"/>
    </location>
</feature>
<protein>
    <submittedName>
        <fullName evidence="2">Murein DD-endopeptidase MepM/ murein hydrolase activator NlpD</fullName>
    </submittedName>
</protein>
<evidence type="ECO:0000313" key="2">
    <source>
        <dbReference type="EMBL" id="MBB5183555.1"/>
    </source>
</evidence>
<dbReference type="InterPro" id="IPR011055">
    <property type="entry name" value="Dup_hybrid_motif"/>
</dbReference>
<dbReference type="AlphaFoldDB" id="A0A7W8CXR1"/>
<dbReference type="InterPro" id="IPR050570">
    <property type="entry name" value="Cell_wall_metabolism_enzyme"/>
</dbReference>
<dbReference type="PANTHER" id="PTHR21666">
    <property type="entry name" value="PEPTIDASE-RELATED"/>
    <property type="match status" value="1"/>
</dbReference>
<gene>
    <name evidence="2" type="ORF">HNQ47_001590</name>
</gene>
<keyword evidence="2" id="KW-0378">Hydrolase</keyword>
<proteinExistence type="predicted"/>
<organism evidence="2 3">
    <name type="scientific">Catenisphaera adipataccumulans</name>
    <dbReference type="NCBI Taxonomy" id="700500"/>
    <lineage>
        <taxon>Bacteria</taxon>
        <taxon>Bacillati</taxon>
        <taxon>Bacillota</taxon>
        <taxon>Erysipelotrichia</taxon>
        <taxon>Erysipelotrichales</taxon>
        <taxon>Erysipelotrichaceae</taxon>
        <taxon>Catenisphaera</taxon>
    </lineage>
</organism>
<dbReference type="GO" id="GO:0004222">
    <property type="term" value="F:metalloendopeptidase activity"/>
    <property type="evidence" value="ECO:0007669"/>
    <property type="project" value="TreeGrafter"/>
</dbReference>
<reference evidence="2 3" key="1">
    <citation type="submission" date="2020-08" db="EMBL/GenBank/DDBJ databases">
        <title>Genomic Encyclopedia of Type Strains, Phase IV (KMG-IV): sequencing the most valuable type-strain genomes for metagenomic binning, comparative biology and taxonomic classification.</title>
        <authorList>
            <person name="Goeker M."/>
        </authorList>
    </citation>
    <scope>NUCLEOTIDE SEQUENCE [LARGE SCALE GENOMIC DNA]</scope>
    <source>
        <strain evidence="2 3">DSM 25799</strain>
    </source>
</reference>
<dbReference type="CDD" id="cd12797">
    <property type="entry name" value="M23_peptidase"/>
    <property type="match status" value="1"/>
</dbReference>
<dbReference type="SUPFAM" id="SSF51261">
    <property type="entry name" value="Duplicated hybrid motif"/>
    <property type="match status" value="1"/>
</dbReference>
<sequence length="330" mass="35991">MKFLPTLICLFLSASLSTVPIDHLENQVKTVSSADAPALSKKIRRTQDIWIRYQDYQEIVLHRHLADPETNPKTIRSDRQAIRACSRQLERLTDAQAILEKRFQAQYRDIKPGGQANMDRVIPGDHDLPSFGGIYRKQKPASDACLLEGDEDVGEYSLSWIPYIERGTISAGTWAYPSGGMHLGMDVAAPLMSRIVAGANGLILYADDPVPSNCGYLGNYCGWPYGGGNTICMLAAVNGKLYAVSLCHLSNQILVVPGQQVHQGDLLAYSGNSGNSTGPHTHIEVIELKTDAAQAAAYFRQGADFSFGCGWDTPAACSAIGCRVRPEEVF</sequence>
<dbReference type="RefSeq" id="WP_183328852.1">
    <property type="nucleotide sequence ID" value="NZ_JACHHK010000006.1"/>
</dbReference>
<name>A0A7W8CXR1_9FIRM</name>
<dbReference type="Proteomes" id="UP000539953">
    <property type="component" value="Unassembled WGS sequence"/>
</dbReference>
<dbReference type="Pfam" id="PF01551">
    <property type="entry name" value="Peptidase_M23"/>
    <property type="match status" value="1"/>
</dbReference>
<dbReference type="EMBL" id="JACHHK010000006">
    <property type="protein sequence ID" value="MBB5183555.1"/>
    <property type="molecule type" value="Genomic_DNA"/>
</dbReference>
<dbReference type="Gene3D" id="2.70.70.10">
    <property type="entry name" value="Glucose Permease (Domain IIA)"/>
    <property type="match status" value="1"/>
</dbReference>
<keyword evidence="3" id="KW-1185">Reference proteome</keyword>
<dbReference type="InterPro" id="IPR016047">
    <property type="entry name" value="M23ase_b-sheet_dom"/>
</dbReference>
<dbReference type="PANTHER" id="PTHR21666:SF270">
    <property type="entry name" value="MUREIN HYDROLASE ACTIVATOR ENVC"/>
    <property type="match status" value="1"/>
</dbReference>
<comment type="caution">
    <text evidence="2">The sequence shown here is derived from an EMBL/GenBank/DDBJ whole genome shotgun (WGS) entry which is preliminary data.</text>
</comment>
<evidence type="ECO:0000259" key="1">
    <source>
        <dbReference type="Pfam" id="PF01551"/>
    </source>
</evidence>
<evidence type="ECO:0000313" key="3">
    <source>
        <dbReference type="Proteomes" id="UP000539953"/>
    </source>
</evidence>
<accession>A0A7W8CXR1</accession>